<organism evidence="3 5">
    <name type="scientific">Flavobacterium glaciei</name>
    <dbReference type="NCBI Taxonomy" id="386300"/>
    <lineage>
        <taxon>Bacteria</taxon>
        <taxon>Pseudomonadati</taxon>
        <taxon>Bacteroidota</taxon>
        <taxon>Flavobacteriia</taxon>
        <taxon>Flavobacteriales</taxon>
        <taxon>Flavobacteriaceae</taxon>
        <taxon>Flavobacterium</taxon>
    </lineage>
</organism>
<evidence type="ECO:0000313" key="5">
    <source>
        <dbReference type="Proteomes" id="UP000321392"/>
    </source>
</evidence>
<dbReference type="Proteomes" id="UP000321392">
    <property type="component" value="Unassembled WGS sequence"/>
</dbReference>
<evidence type="ECO:0000256" key="1">
    <source>
        <dbReference type="SAM" id="Phobius"/>
    </source>
</evidence>
<keyword evidence="1" id="KW-0812">Transmembrane</keyword>
<keyword evidence="1" id="KW-1133">Transmembrane helix</keyword>
<accession>A0A562PPV6</accession>
<protein>
    <submittedName>
        <fullName evidence="3">Uncharacterized protein</fullName>
    </submittedName>
</protein>
<evidence type="ECO:0000313" key="3">
    <source>
        <dbReference type="EMBL" id="TWI46449.1"/>
    </source>
</evidence>
<evidence type="ECO:0000313" key="4">
    <source>
        <dbReference type="Proteomes" id="UP000254518"/>
    </source>
</evidence>
<comment type="caution">
    <text evidence="3">The sequence shown here is derived from an EMBL/GenBank/DDBJ whole genome shotgun (WGS) entry which is preliminary data.</text>
</comment>
<gene>
    <name evidence="2" type="ORF">DFR66_109111</name>
    <name evidence="3" type="ORF">IQ02_01972</name>
</gene>
<dbReference type="AlphaFoldDB" id="A0A562PPV6"/>
<reference evidence="3" key="3">
    <citation type="submission" date="2019-07" db="EMBL/GenBank/DDBJ databases">
        <authorList>
            <person name="Whitman W."/>
            <person name="Huntemann M."/>
            <person name="Clum A."/>
            <person name="Pillay M."/>
            <person name="Palaniappan K."/>
            <person name="Varghese N."/>
            <person name="Mikhailova N."/>
            <person name="Stamatis D."/>
            <person name="Reddy T."/>
            <person name="Daum C."/>
            <person name="Shapiro N."/>
            <person name="Ivanova N."/>
            <person name="Kyrpides N."/>
            <person name="Woyke T."/>
        </authorList>
    </citation>
    <scope>NUCLEOTIDE SEQUENCE</scope>
    <source>
        <strain evidence="3">CGMCC 1.5380</strain>
    </source>
</reference>
<reference evidence="3 5" key="1">
    <citation type="journal article" date="2015" name="Stand. Genomic Sci.">
        <title>Genomic Encyclopedia of Bacterial and Archaeal Type Strains, Phase III: the genomes of soil and plant-associated and newly described type strains.</title>
        <authorList>
            <person name="Whitman W.B."/>
            <person name="Woyke T."/>
            <person name="Klenk H.P."/>
            <person name="Zhou Y."/>
            <person name="Lilburn T.G."/>
            <person name="Beck B.J."/>
            <person name="De Vos P."/>
            <person name="Vandamme P."/>
            <person name="Eisen J.A."/>
            <person name="Garrity G."/>
            <person name="Hugenholtz P."/>
            <person name="Kyrpides N.C."/>
        </authorList>
    </citation>
    <scope>NUCLEOTIDE SEQUENCE [LARGE SCALE GENOMIC DNA]</scope>
    <source>
        <strain evidence="3 5">CGMCC 1.5380</strain>
    </source>
</reference>
<reference evidence="2 4" key="2">
    <citation type="submission" date="2018-07" db="EMBL/GenBank/DDBJ databases">
        <title>Genomic Encyclopedia of Type Strains, Phase IV (KMG-IV): sequencing the most valuable type-strain genomes for metagenomic binning, comparative biology and taxonomic classification.</title>
        <authorList>
            <person name="Goeker M."/>
        </authorList>
    </citation>
    <scope>NUCLEOTIDE SEQUENCE [LARGE SCALE GENOMIC DNA]</scope>
    <source>
        <strain evidence="2 4">DSM 19728</strain>
    </source>
</reference>
<dbReference type="EMBL" id="QQBA01000009">
    <property type="protein sequence ID" value="RDI53547.1"/>
    <property type="molecule type" value="Genomic_DNA"/>
</dbReference>
<name>A0A562PPV6_9FLAO</name>
<dbReference type="Proteomes" id="UP000254518">
    <property type="component" value="Unassembled WGS sequence"/>
</dbReference>
<keyword evidence="1" id="KW-0472">Membrane</keyword>
<sequence>MSKINFIVKLIVAIFTGIAIDIVIYYLSVTHPVDALDTDRAYLSKTP</sequence>
<evidence type="ECO:0000313" key="2">
    <source>
        <dbReference type="EMBL" id="RDI53547.1"/>
    </source>
</evidence>
<keyword evidence="4" id="KW-1185">Reference proteome</keyword>
<proteinExistence type="predicted"/>
<feature type="transmembrane region" description="Helical" evidence="1">
    <location>
        <begin position="7"/>
        <end position="27"/>
    </location>
</feature>
<dbReference type="EMBL" id="VLKX01000009">
    <property type="protein sequence ID" value="TWI46449.1"/>
    <property type="molecule type" value="Genomic_DNA"/>
</dbReference>